<sequence length="383" mass="39329">MAPHASPDDLPITLAGGAELAAALPYLIGFVPHESLVLVALTGDHEARVGVTLRVDLPAPGPAADVVAEAVARLGPSRPAAVAALVVTEADDVPAPVEAGADLLDRRVDELDAVELRALRTSTDLPGRAVVGEVARVLAGAGVPLLHTLLVRAGRCWDYDCPDACCDPGAGEVLPGGTSRLAAATVLDGRAVAADRDEVVTRLAPPTGAALLAMGRACAQVGVEQADDLRRLGWDRLAERSWRRVLEAVARHRPGTTAALTDVEVARLGWAVTAIEVRDRALRLSAGPSASAAEAVWTELVRRLPVPLDATPATLLAAAAHVRGDGATAAIALSRALDSQPACTLARLLERALHTGFPPSALRGLLTRAGEQAGAGASEQLGA</sequence>
<evidence type="ECO:0008006" key="3">
    <source>
        <dbReference type="Google" id="ProtNLM"/>
    </source>
</evidence>
<evidence type="ECO:0000313" key="2">
    <source>
        <dbReference type="Proteomes" id="UP000198981"/>
    </source>
</evidence>
<dbReference type="InterPro" id="IPR025447">
    <property type="entry name" value="DUF4192"/>
</dbReference>
<dbReference type="Pfam" id="PF13830">
    <property type="entry name" value="DUF4192"/>
    <property type="match status" value="1"/>
</dbReference>
<dbReference type="Proteomes" id="UP000198981">
    <property type="component" value="Unassembled WGS sequence"/>
</dbReference>
<name>A0A1G4YU70_9ACTN</name>
<proteinExistence type="predicted"/>
<evidence type="ECO:0000313" key="1">
    <source>
        <dbReference type="EMBL" id="SCX56973.1"/>
    </source>
</evidence>
<dbReference type="STRING" id="1960309.SAMN03159343_3549"/>
<dbReference type="AlphaFoldDB" id="A0A1G4YU70"/>
<accession>A0A1G4YU70</accession>
<protein>
    <recommendedName>
        <fullName evidence="3">DUF4192 domain-containing protein</fullName>
    </recommendedName>
</protein>
<reference evidence="2" key="1">
    <citation type="submission" date="2016-10" db="EMBL/GenBank/DDBJ databases">
        <authorList>
            <person name="Varghese N."/>
            <person name="Submissions S."/>
        </authorList>
    </citation>
    <scope>NUCLEOTIDE SEQUENCE [LARGE SCALE GENOMIC DNA]</scope>
    <source>
        <strain evidence="2">DSM 45722</strain>
    </source>
</reference>
<gene>
    <name evidence="1" type="ORF">SAMN03159343_3549</name>
</gene>
<organism evidence="1 2">
    <name type="scientific">Klenkia marina</name>
    <dbReference type="NCBI Taxonomy" id="1960309"/>
    <lineage>
        <taxon>Bacteria</taxon>
        <taxon>Bacillati</taxon>
        <taxon>Actinomycetota</taxon>
        <taxon>Actinomycetes</taxon>
        <taxon>Geodermatophilales</taxon>
        <taxon>Geodermatophilaceae</taxon>
        <taxon>Klenkia</taxon>
    </lineage>
</organism>
<dbReference type="RefSeq" id="WP_092806779.1">
    <property type="nucleotide sequence ID" value="NZ_FMUH01000006.1"/>
</dbReference>
<dbReference type="OrthoDB" id="3264463at2"/>
<keyword evidence="2" id="KW-1185">Reference proteome</keyword>
<dbReference type="EMBL" id="FMUH01000006">
    <property type="protein sequence ID" value="SCX56973.1"/>
    <property type="molecule type" value="Genomic_DNA"/>
</dbReference>